<name>A0A409W1C2_9AGAR</name>
<comment type="similarity">
    <text evidence="1 6">Belongs to the peptidase S10 family.</text>
</comment>
<protein>
    <recommendedName>
        <fullName evidence="6">Carboxypeptidase</fullName>
        <ecNumber evidence="6">3.4.16.-</ecNumber>
    </recommendedName>
</protein>
<organism evidence="7 8">
    <name type="scientific">Panaeolus cyanescens</name>
    <dbReference type="NCBI Taxonomy" id="181874"/>
    <lineage>
        <taxon>Eukaryota</taxon>
        <taxon>Fungi</taxon>
        <taxon>Dikarya</taxon>
        <taxon>Basidiomycota</taxon>
        <taxon>Agaricomycotina</taxon>
        <taxon>Agaricomycetes</taxon>
        <taxon>Agaricomycetidae</taxon>
        <taxon>Agaricales</taxon>
        <taxon>Agaricineae</taxon>
        <taxon>Galeropsidaceae</taxon>
        <taxon>Panaeolus</taxon>
    </lineage>
</organism>
<evidence type="ECO:0000313" key="8">
    <source>
        <dbReference type="Proteomes" id="UP000284842"/>
    </source>
</evidence>
<comment type="caution">
    <text evidence="7">The sequence shown here is derived from an EMBL/GenBank/DDBJ whole genome shotgun (WGS) entry which is preliminary data.</text>
</comment>
<evidence type="ECO:0000256" key="6">
    <source>
        <dbReference type="RuleBase" id="RU361156"/>
    </source>
</evidence>
<evidence type="ECO:0000256" key="1">
    <source>
        <dbReference type="ARBA" id="ARBA00009431"/>
    </source>
</evidence>
<dbReference type="InParanoid" id="A0A409W1C2"/>
<evidence type="ECO:0000256" key="3">
    <source>
        <dbReference type="ARBA" id="ARBA00022670"/>
    </source>
</evidence>
<evidence type="ECO:0000256" key="5">
    <source>
        <dbReference type="ARBA" id="ARBA00023180"/>
    </source>
</evidence>
<gene>
    <name evidence="7" type="ORF">CVT24_004583</name>
</gene>
<dbReference type="AlphaFoldDB" id="A0A409W1C2"/>
<dbReference type="EMBL" id="NHTK01005876">
    <property type="protein sequence ID" value="PPQ72306.1"/>
    <property type="molecule type" value="Genomic_DNA"/>
</dbReference>
<dbReference type="STRING" id="181874.A0A409W1C2"/>
<dbReference type="GO" id="GO:0004185">
    <property type="term" value="F:serine-type carboxypeptidase activity"/>
    <property type="evidence" value="ECO:0007669"/>
    <property type="project" value="UniProtKB-UniRule"/>
</dbReference>
<dbReference type="EC" id="3.4.16.-" evidence="6"/>
<evidence type="ECO:0000256" key="4">
    <source>
        <dbReference type="ARBA" id="ARBA00022801"/>
    </source>
</evidence>
<proteinExistence type="inferred from homology"/>
<evidence type="ECO:0000256" key="2">
    <source>
        <dbReference type="ARBA" id="ARBA00022645"/>
    </source>
</evidence>
<dbReference type="Proteomes" id="UP000284842">
    <property type="component" value="Unassembled WGS sequence"/>
</dbReference>
<dbReference type="PANTHER" id="PTHR11802:SF452">
    <property type="entry name" value="CARBOXYPEPTIDASE"/>
    <property type="match status" value="1"/>
</dbReference>
<dbReference type="SUPFAM" id="SSF53474">
    <property type="entry name" value="alpha/beta-Hydrolases"/>
    <property type="match status" value="2"/>
</dbReference>
<keyword evidence="4 6" id="KW-0378">Hydrolase</keyword>
<sequence length="978" mass="109532">MHMPRCQSFPAMILKQSSVKNMLATSMSRSAIQKFKITAFELRNLDYVTLRFFESRTSPLDAPLILWLSGGPGCSSTFSLLFEMGPCRITNQGNDTTINPYSWNQNANIIFLDQPVNTGFSYADSGKTVGNTPDAGRDVYAFLQLFLNRYPEYAKAPFHIASESYGGVFAPNFAKIIFEENEKLVLSHSHLKRINLSSIIIANGLTDPYLQMGSVAEYVCEGPYPIFEADGVQCASLRHETIPICQRLIQDCYKFNSKKACAPAHKYCYTHVWGSLFESGRNVYDARQVCDRGKTNGGHGCYEEAAWIDFWMNATANKAALGAKLDKPVVSCNMNIAKEFLKNGDGMHHTALLLPDLVNADVRLLVYAGDADMICNYMGIERWVDSLETKFSSEFRKSQPTPWYTARSGQLAGEVRSAGGQDSGAGSFAFVKVNSYIKTTMFPSPLANLKLPFRFPSLHSQIIASSRTMRLWLFLFVVYVTFCRAAPPTVGVGDSQIVFDTPFSPPVKDDWFQAGLEHIKQDGLIYELVTHPDFVEYQLRVTEPQLCDPSVKQYSGYLDISTDKHLFFWLFESRTAPADAPLILWLNGGPGCSSSFGLLFELGPCTVVDEGNTVVHNPLSWNKNANILFLDQPVNVGYSYSDHGEKVSTTPDSAKDVYAFLQLFFNRYPEYSRVPFHIAAESYGGVYAPNIASVIHQENKKLEHAPKPHSKHIHLESVVLGNGLTDPYTQMGSTADYVCNGPYPILDPDNPECVALRRTKIPICQRLIKACYAFQSRLTCTPAELYCYSQVWGVFEKTGRNMYDARLKCDRAEDKDGPLCYKQTAWVDKWMNDPEHKIALGVSPQRNFTSCNLDVNVEFLVRGDGMYPTYRLLPELVNSGIRLLVYSGNADMMCNYMGEEQWVNNLDTKFKDEFQNTKSLPWILEDDGRIVGEVRSAGGSDSRAGNVTFVTVYEAGHMVPYDQPEAALVRFTISPPAF</sequence>
<keyword evidence="2 6" id="KW-0121">Carboxypeptidase</keyword>
<dbReference type="GO" id="GO:0006508">
    <property type="term" value="P:proteolysis"/>
    <property type="evidence" value="ECO:0007669"/>
    <property type="project" value="UniProtKB-KW"/>
</dbReference>
<dbReference type="InterPro" id="IPR018202">
    <property type="entry name" value="Ser_caboxypep_ser_AS"/>
</dbReference>
<keyword evidence="8" id="KW-1185">Reference proteome</keyword>
<reference evidence="7 8" key="1">
    <citation type="journal article" date="2018" name="Evol. Lett.">
        <title>Horizontal gene cluster transfer increased hallucinogenic mushroom diversity.</title>
        <authorList>
            <person name="Reynolds H.T."/>
            <person name="Vijayakumar V."/>
            <person name="Gluck-Thaler E."/>
            <person name="Korotkin H.B."/>
            <person name="Matheny P.B."/>
            <person name="Slot J.C."/>
        </authorList>
    </citation>
    <scope>NUCLEOTIDE SEQUENCE [LARGE SCALE GENOMIC DNA]</scope>
    <source>
        <strain evidence="7 8">2629</strain>
    </source>
</reference>
<dbReference type="Pfam" id="PF00450">
    <property type="entry name" value="Peptidase_S10"/>
    <property type="match status" value="2"/>
</dbReference>
<dbReference type="PRINTS" id="PR00724">
    <property type="entry name" value="CRBOXYPTASEC"/>
</dbReference>
<dbReference type="InterPro" id="IPR001563">
    <property type="entry name" value="Peptidase_S10"/>
</dbReference>
<dbReference type="InterPro" id="IPR029058">
    <property type="entry name" value="AB_hydrolase_fold"/>
</dbReference>
<keyword evidence="5" id="KW-0325">Glycoprotein</keyword>
<dbReference type="GO" id="GO:0000324">
    <property type="term" value="C:fungal-type vacuole"/>
    <property type="evidence" value="ECO:0007669"/>
    <property type="project" value="TreeGrafter"/>
</dbReference>
<dbReference type="Gene3D" id="3.40.50.1820">
    <property type="entry name" value="alpha/beta hydrolase"/>
    <property type="match status" value="2"/>
</dbReference>
<dbReference type="PROSITE" id="PS00131">
    <property type="entry name" value="CARBOXYPEPT_SER_SER"/>
    <property type="match status" value="2"/>
</dbReference>
<keyword evidence="3 6" id="KW-0645">Protease</keyword>
<evidence type="ECO:0000313" key="7">
    <source>
        <dbReference type="EMBL" id="PPQ72306.1"/>
    </source>
</evidence>
<dbReference type="Gene3D" id="1.10.287.410">
    <property type="match status" value="2"/>
</dbReference>
<accession>A0A409W1C2</accession>
<dbReference type="OrthoDB" id="443318at2759"/>
<dbReference type="PANTHER" id="PTHR11802">
    <property type="entry name" value="SERINE PROTEASE FAMILY S10 SERINE CARBOXYPEPTIDASE"/>
    <property type="match status" value="1"/>
</dbReference>